<sequence>KTTVCEKCKCRRASIKQSLGSPTRPLGRYPPKYHQVPPRYLLEYQTIISPNLAAGEYYTNKVCYQPISRKRLEFCRSMLQKHRDDPLFFKRILFTNESCFTNCGIFNLRNHHEWADANPRATVTRHSQFRFKINYWVGILGNKVLGAVELPSNLNSVNYLD</sequence>
<protein>
    <submittedName>
        <fullName evidence="1">Uncharacterized protein</fullName>
    </submittedName>
</protein>
<feature type="non-terminal residue" evidence="1">
    <location>
        <position position="161"/>
    </location>
</feature>
<evidence type="ECO:0000313" key="1">
    <source>
        <dbReference type="EMBL" id="KAJ8959674.1"/>
    </source>
</evidence>
<comment type="caution">
    <text evidence="1">The sequence shown here is derived from an EMBL/GenBank/DDBJ whole genome shotgun (WGS) entry which is preliminary data.</text>
</comment>
<dbReference type="Gene3D" id="3.30.420.10">
    <property type="entry name" value="Ribonuclease H-like superfamily/Ribonuclease H"/>
    <property type="match status" value="1"/>
</dbReference>
<dbReference type="GO" id="GO:0003676">
    <property type="term" value="F:nucleic acid binding"/>
    <property type="evidence" value="ECO:0007669"/>
    <property type="project" value="InterPro"/>
</dbReference>
<dbReference type="InterPro" id="IPR036397">
    <property type="entry name" value="RNaseH_sf"/>
</dbReference>
<gene>
    <name evidence="1" type="ORF">NQ318_021864</name>
</gene>
<dbReference type="PANTHER" id="PTHR47326">
    <property type="entry name" value="TRANSPOSABLE ELEMENT TC3 TRANSPOSASE-LIKE PROTEIN"/>
    <property type="match status" value="1"/>
</dbReference>
<keyword evidence="2" id="KW-1185">Reference proteome</keyword>
<dbReference type="Proteomes" id="UP001162162">
    <property type="component" value="Unassembled WGS sequence"/>
</dbReference>
<dbReference type="PANTHER" id="PTHR47326:SF1">
    <property type="entry name" value="HTH PSQ-TYPE DOMAIN-CONTAINING PROTEIN"/>
    <property type="match status" value="1"/>
</dbReference>
<accession>A0AAV8Z6F8</accession>
<organism evidence="1 2">
    <name type="scientific">Aromia moschata</name>
    <dbReference type="NCBI Taxonomy" id="1265417"/>
    <lineage>
        <taxon>Eukaryota</taxon>
        <taxon>Metazoa</taxon>
        <taxon>Ecdysozoa</taxon>
        <taxon>Arthropoda</taxon>
        <taxon>Hexapoda</taxon>
        <taxon>Insecta</taxon>
        <taxon>Pterygota</taxon>
        <taxon>Neoptera</taxon>
        <taxon>Endopterygota</taxon>
        <taxon>Coleoptera</taxon>
        <taxon>Polyphaga</taxon>
        <taxon>Cucujiformia</taxon>
        <taxon>Chrysomeloidea</taxon>
        <taxon>Cerambycidae</taxon>
        <taxon>Cerambycinae</taxon>
        <taxon>Callichromatini</taxon>
        <taxon>Aromia</taxon>
    </lineage>
</organism>
<name>A0AAV8Z6F8_9CUCU</name>
<dbReference type="EMBL" id="JAPWTK010000012">
    <property type="protein sequence ID" value="KAJ8959674.1"/>
    <property type="molecule type" value="Genomic_DNA"/>
</dbReference>
<reference evidence="1" key="1">
    <citation type="journal article" date="2023" name="Insect Mol. Biol.">
        <title>Genome sequencing provides insights into the evolution of gene families encoding plant cell wall-degrading enzymes in longhorned beetles.</title>
        <authorList>
            <person name="Shin N.R."/>
            <person name="Okamura Y."/>
            <person name="Kirsch R."/>
            <person name="Pauchet Y."/>
        </authorList>
    </citation>
    <scope>NUCLEOTIDE SEQUENCE</scope>
    <source>
        <strain evidence="1">AMC_N1</strain>
    </source>
</reference>
<dbReference type="AlphaFoldDB" id="A0AAV8Z6F8"/>
<proteinExistence type="predicted"/>
<feature type="non-terminal residue" evidence="1">
    <location>
        <position position="1"/>
    </location>
</feature>
<evidence type="ECO:0000313" key="2">
    <source>
        <dbReference type="Proteomes" id="UP001162162"/>
    </source>
</evidence>